<reference evidence="3 4" key="1">
    <citation type="submission" date="2021-03" db="EMBL/GenBank/DDBJ databases">
        <authorList>
            <person name="Lee D.-H."/>
        </authorList>
    </citation>
    <scope>NUCLEOTIDE SEQUENCE [LARGE SCALE GENOMIC DNA]</scope>
    <source>
        <strain evidence="3 4">MMS20-R2-23</strain>
    </source>
</reference>
<dbReference type="Proteomes" id="UP000671399">
    <property type="component" value="Unassembled WGS sequence"/>
</dbReference>
<evidence type="ECO:0000313" key="4">
    <source>
        <dbReference type="Proteomes" id="UP000671399"/>
    </source>
</evidence>
<comment type="caution">
    <text evidence="3">The sequence shown here is derived from an EMBL/GenBank/DDBJ whole genome shotgun (WGS) entry which is preliminary data.</text>
</comment>
<feature type="signal peptide" evidence="1">
    <location>
        <begin position="1"/>
        <end position="27"/>
    </location>
</feature>
<dbReference type="EMBL" id="JAGFWR010000007">
    <property type="protein sequence ID" value="MBO4162040.1"/>
    <property type="molecule type" value="Genomic_DNA"/>
</dbReference>
<evidence type="ECO:0000313" key="3">
    <source>
        <dbReference type="EMBL" id="MBO4162040.1"/>
    </source>
</evidence>
<evidence type="ECO:0000256" key="1">
    <source>
        <dbReference type="SAM" id="SignalP"/>
    </source>
</evidence>
<organism evidence="3 4">
    <name type="scientific">Micromonospora antibiotica</name>
    <dbReference type="NCBI Taxonomy" id="2807623"/>
    <lineage>
        <taxon>Bacteria</taxon>
        <taxon>Bacillati</taxon>
        <taxon>Actinomycetota</taxon>
        <taxon>Actinomycetes</taxon>
        <taxon>Micromonosporales</taxon>
        <taxon>Micromonosporaceae</taxon>
        <taxon>Micromonospora</taxon>
    </lineage>
</organism>
<dbReference type="RefSeq" id="WP_208567700.1">
    <property type="nucleotide sequence ID" value="NZ_JAGFWR010000007.1"/>
</dbReference>
<evidence type="ECO:0000259" key="2">
    <source>
        <dbReference type="Pfam" id="PF01471"/>
    </source>
</evidence>
<dbReference type="SUPFAM" id="SSF47090">
    <property type="entry name" value="PGBD-like"/>
    <property type="match status" value="1"/>
</dbReference>
<sequence>MKPLAVASLFISTCMGAVVVVPSAASADISIQATCSRTVNVASSAYSTVDPIAMPSTGSTASSTSCGMAQGANSSAVGALQRALKYCYGAGITVDNDFGPATKSALVSAQKREGITADGVYGPQTRLSLTWRSVGNRCDKAANPIYT</sequence>
<accession>A0ABS3V8U9</accession>
<proteinExistence type="predicted"/>
<gene>
    <name evidence="3" type="ORF">JQN83_14655</name>
</gene>
<feature type="domain" description="Peptidoglycan binding-like" evidence="2">
    <location>
        <begin position="74"/>
        <end position="126"/>
    </location>
</feature>
<name>A0ABS3V8U9_9ACTN</name>
<keyword evidence="4" id="KW-1185">Reference proteome</keyword>
<dbReference type="InterPro" id="IPR002477">
    <property type="entry name" value="Peptidoglycan-bd-like"/>
</dbReference>
<protein>
    <submittedName>
        <fullName evidence="3">Peptidoglycan-binding protein</fullName>
    </submittedName>
</protein>
<dbReference type="InterPro" id="IPR036365">
    <property type="entry name" value="PGBD-like_sf"/>
</dbReference>
<dbReference type="InterPro" id="IPR036366">
    <property type="entry name" value="PGBDSf"/>
</dbReference>
<dbReference type="Gene3D" id="1.10.101.10">
    <property type="entry name" value="PGBD-like superfamily/PGBD"/>
    <property type="match status" value="1"/>
</dbReference>
<dbReference type="Pfam" id="PF01471">
    <property type="entry name" value="PG_binding_1"/>
    <property type="match status" value="1"/>
</dbReference>
<keyword evidence="1" id="KW-0732">Signal</keyword>
<feature type="chain" id="PRO_5045245409" evidence="1">
    <location>
        <begin position="28"/>
        <end position="147"/>
    </location>
</feature>